<keyword evidence="11" id="KW-0449">Lipoprotein</keyword>
<evidence type="ECO:0000256" key="7">
    <source>
        <dbReference type="ARBA" id="ARBA00023136"/>
    </source>
</evidence>
<dbReference type="eggNOG" id="COG0815">
    <property type="taxonomic scope" value="Bacteria"/>
</dbReference>
<evidence type="ECO:0000256" key="8">
    <source>
        <dbReference type="ARBA" id="ARBA00023315"/>
    </source>
</evidence>
<dbReference type="STRING" id="87626.PTD2_16182"/>
<dbReference type="PANTHER" id="PTHR38686">
    <property type="entry name" value="APOLIPOPROTEIN N-ACYLTRANSFERASE"/>
    <property type="match status" value="1"/>
</dbReference>
<feature type="domain" description="CN hydrolase" evidence="10">
    <location>
        <begin position="217"/>
        <end position="468"/>
    </location>
</feature>
<evidence type="ECO:0000256" key="1">
    <source>
        <dbReference type="ARBA" id="ARBA00004651"/>
    </source>
</evidence>
<evidence type="ECO:0000256" key="6">
    <source>
        <dbReference type="ARBA" id="ARBA00022989"/>
    </source>
</evidence>
<accession>A4CDF1</accession>
<keyword evidence="3 9" id="KW-1003">Cell membrane</keyword>
<dbReference type="UniPathway" id="UPA00666"/>
<dbReference type="GO" id="GO:0016410">
    <property type="term" value="F:N-acyltransferase activity"/>
    <property type="evidence" value="ECO:0007669"/>
    <property type="project" value="UniProtKB-UniRule"/>
</dbReference>
<dbReference type="EMBL" id="AAOH01000006">
    <property type="protein sequence ID" value="EAR27594.1"/>
    <property type="molecule type" value="Genomic_DNA"/>
</dbReference>
<dbReference type="GO" id="GO:0005886">
    <property type="term" value="C:plasma membrane"/>
    <property type="evidence" value="ECO:0007669"/>
    <property type="project" value="UniProtKB-SubCell"/>
</dbReference>
<protein>
    <recommendedName>
        <fullName evidence="9">Apolipoprotein N-acyltransferase</fullName>
        <shortName evidence="9">ALP N-acyltransferase</shortName>
        <ecNumber evidence="9">2.3.1.269</ecNumber>
    </recommendedName>
</protein>
<sequence length="512" mass="57470">MALSISKKSILALVAGMLLTFSFAPFGFWFISPLCIALFFYCLANTTWQVAAKRGFLFGFGWFACGISWVHVSIAEYGGLPLVVSLLLMAILAAYLALYSALAAGLSTHFKGHTWLLAFIPLFMASEWMRGTFLTGFPWLSFGYSLTDSPLNFLAPVVGEFGLTVIVLLLGYSLWQLANKKWLWLASTISSLMICALVMTTLPQNKHTGDEVHVLLVQGNIKQELRWAPEQFAKTMLAYQDLTRPNWDVDLVVWPEAAIPEIEVLAQEYLQNLDSAAAFHNTALITGIVDYQRPTKTIYNTLIVLGKKNPEDVLGQYQFLHPNRYRKHNLLPIGEFVPFESLLRPIAPLFDLPMSSFSRGDAIQHNLKANGLNILPAICYEIVFADFVRSNYHSNSDILLTVSNDAWFGDSHGPHQHMQIARMRAMELGRPLIRVTNNGITGVYDPLDHQQQTINQFEATVLKTSIKKISGDTLYAQYGKGPIVLLLIVLFLVALFNNRHAFKFFKPIKTNK</sequence>
<feature type="transmembrane region" description="Helical" evidence="9">
    <location>
        <begin position="114"/>
        <end position="133"/>
    </location>
</feature>
<dbReference type="InterPro" id="IPR045378">
    <property type="entry name" value="LNT_N"/>
</dbReference>
<dbReference type="OrthoDB" id="9804277at2"/>
<dbReference type="Gene3D" id="3.60.110.10">
    <property type="entry name" value="Carbon-nitrogen hydrolase"/>
    <property type="match status" value="1"/>
</dbReference>
<dbReference type="HOGENOM" id="CLU_019563_3_0_6"/>
<feature type="transmembrane region" description="Helical" evidence="9">
    <location>
        <begin position="182"/>
        <end position="202"/>
    </location>
</feature>
<feature type="transmembrane region" description="Helical" evidence="9">
    <location>
        <begin position="55"/>
        <end position="74"/>
    </location>
</feature>
<comment type="caution">
    <text evidence="11">The sequence shown here is derived from an EMBL/GenBank/DDBJ whole genome shotgun (WGS) entry which is preliminary data.</text>
</comment>
<dbReference type="Proteomes" id="UP000006201">
    <property type="component" value="Unassembled WGS sequence"/>
</dbReference>
<evidence type="ECO:0000256" key="2">
    <source>
        <dbReference type="ARBA" id="ARBA00010065"/>
    </source>
</evidence>
<keyword evidence="8 9" id="KW-0012">Acyltransferase</keyword>
<dbReference type="SUPFAM" id="SSF56317">
    <property type="entry name" value="Carbon-nitrogen hydrolase"/>
    <property type="match status" value="1"/>
</dbReference>
<dbReference type="InterPro" id="IPR004563">
    <property type="entry name" value="Apolipo_AcylTrfase"/>
</dbReference>
<gene>
    <name evidence="9" type="primary">lnt</name>
    <name evidence="11" type="ORF">PTD2_16182</name>
</gene>
<dbReference type="AlphaFoldDB" id="A4CDF1"/>
<evidence type="ECO:0000313" key="12">
    <source>
        <dbReference type="Proteomes" id="UP000006201"/>
    </source>
</evidence>
<keyword evidence="4 9" id="KW-0808">Transferase</keyword>
<evidence type="ECO:0000256" key="4">
    <source>
        <dbReference type="ARBA" id="ARBA00022679"/>
    </source>
</evidence>
<name>A4CDF1_9GAMM</name>
<reference evidence="11 12" key="1">
    <citation type="submission" date="2006-02" db="EMBL/GenBank/DDBJ databases">
        <authorList>
            <person name="Moran M.A."/>
            <person name="Kjelleberg S."/>
            <person name="Egan S."/>
            <person name="Saunders N."/>
            <person name="Thomas T."/>
            <person name="Ferriera S."/>
            <person name="Johnson J."/>
            <person name="Kravitz S."/>
            <person name="Halpern A."/>
            <person name="Remington K."/>
            <person name="Beeson K."/>
            <person name="Tran B."/>
            <person name="Rogers Y.-H."/>
            <person name="Friedman R."/>
            <person name="Venter J.C."/>
        </authorList>
    </citation>
    <scope>NUCLEOTIDE SEQUENCE [LARGE SCALE GENOMIC DNA]</scope>
    <source>
        <strain evidence="11 12">D2</strain>
    </source>
</reference>
<evidence type="ECO:0000256" key="5">
    <source>
        <dbReference type="ARBA" id="ARBA00022692"/>
    </source>
</evidence>
<keyword evidence="7 9" id="KW-0472">Membrane</keyword>
<dbReference type="InterPro" id="IPR036526">
    <property type="entry name" value="C-N_Hydrolase_sf"/>
</dbReference>
<dbReference type="HAMAP" id="MF_01148">
    <property type="entry name" value="Lnt"/>
    <property type="match status" value="1"/>
</dbReference>
<feature type="transmembrane region" description="Helical" evidence="9">
    <location>
        <begin position="153"/>
        <end position="175"/>
    </location>
</feature>
<evidence type="ECO:0000313" key="11">
    <source>
        <dbReference type="EMBL" id="EAR27594.1"/>
    </source>
</evidence>
<dbReference type="Pfam" id="PF20154">
    <property type="entry name" value="LNT_N"/>
    <property type="match status" value="1"/>
</dbReference>
<feature type="transmembrane region" description="Helical" evidence="9">
    <location>
        <begin position="80"/>
        <end position="102"/>
    </location>
</feature>
<dbReference type="NCBIfam" id="TIGR00546">
    <property type="entry name" value="lnt"/>
    <property type="match status" value="1"/>
</dbReference>
<comment type="pathway">
    <text evidence="9">Protein modification; lipoprotein biosynthesis (N-acyl transfer).</text>
</comment>
<evidence type="ECO:0000256" key="3">
    <source>
        <dbReference type="ARBA" id="ARBA00022475"/>
    </source>
</evidence>
<dbReference type="PANTHER" id="PTHR38686:SF1">
    <property type="entry name" value="APOLIPOPROTEIN N-ACYLTRANSFERASE"/>
    <property type="match status" value="1"/>
</dbReference>
<comment type="catalytic activity">
    <reaction evidence="9">
        <text>N-terminal S-1,2-diacyl-sn-glyceryl-L-cysteinyl-[lipoprotein] + a glycerophospholipid = N-acyl-S-1,2-diacyl-sn-glyceryl-L-cysteinyl-[lipoprotein] + a 2-acyl-sn-glycero-3-phospholipid + H(+)</text>
        <dbReference type="Rhea" id="RHEA:48228"/>
        <dbReference type="Rhea" id="RHEA-COMP:14681"/>
        <dbReference type="Rhea" id="RHEA-COMP:14684"/>
        <dbReference type="ChEBI" id="CHEBI:15378"/>
        <dbReference type="ChEBI" id="CHEBI:136912"/>
        <dbReference type="ChEBI" id="CHEBI:140656"/>
        <dbReference type="ChEBI" id="CHEBI:140657"/>
        <dbReference type="ChEBI" id="CHEBI:140660"/>
        <dbReference type="EC" id="2.3.1.269"/>
    </reaction>
</comment>
<dbReference type="InterPro" id="IPR003010">
    <property type="entry name" value="C-N_Hydrolase"/>
</dbReference>
<evidence type="ECO:0000259" key="10">
    <source>
        <dbReference type="PROSITE" id="PS50263"/>
    </source>
</evidence>
<feature type="transmembrane region" description="Helical" evidence="9">
    <location>
        <begin position="12"/>
        <end position="43"/>
    </location>
</feature>
<proteinExistence type="inferred from homology"/>
<dbReference type="Pfam" id="PF00795">
    <property type="entry name" value="CN_hydrolase"/>
    <property type="match status" value="1"/>
</dbReference>
<keyword evidence="6 9" id="KW-1133">Transmembrane helix</keyword>
<comment type="subcellular location">
    <subcellularLocation>
        <location evidence="1 9">Cell membrane</location>
        <topology evidence="1 9">Multi-pass membrane protein</topology>
    </subcellularLocation>
</comment>
<dbReference type="GO" id="GO:0042158">
    <property type="term" value="P:lipoprotein biosynthetic process"/>
    <property type="evidence" value="ECO:0007669"/>
    <property type="project" value="UniProtKB-UniRule"/>
</dbReference>
<keyword evidence="5 9" id="KW-0812">Transmembrane</keyword>
<evidence type="ECO:0000256" key="9">
    <source>
        <dbReference type="HAMAP-Rule" id="MF_01148"/>
    </source>
</evidence>
<comment type="function">
    <text evidence="9">Catalyzes the phospholipid dependent N-acylation of the N-terminal cysteine of apolipoprotein, the last step in lipoprotein maturation.</text>
</comment>
<keyword evidence="12" id="KW-1185">Reference proteome</keyword>
<dbReference type="CDD" id="cd07571">
    <property type="entry name" value="ALP_N-acyl_transferase"/>
    <property type="match status" value="1"/>
</dbReference>
<dbReference type="EC" id="2.3.1.269" evidence="9"/>
<dbReference type="RefSeq" id="WP_009838856.1">
    <property type="nucleotide sequence ID" value="NZ_AAOH01000006.1"/>
</dbReference>
<organism evidence="11 12">
    <name type="scientific">Pseudoalteromonas tunicata D2</name>
    <dbReference type="NCBI Taxonomy" id="87626"/>
    <lineage>
        <taxon>Bacteria</taxon>
        <taxon>Pseudomonadati</taxon>
        <taxon>Pseudomonadota</taxon>
        <taxon>Gammaproteobacteria</taxon>
        <taxon>Alteromonadales</taxon>
        <taxon>Pseudoalteromonadaceae</taxon>
        <taxon>Pseudoalteromonas</taxon>
    </lineage>
</organism>
<comment type="similarity">
    <text evidence="2 9">Belongs to the CN hydrolase family. Apolipoprotein N-acyltransferase subfamily.</text>
</comment>
<feature type="transmembrane region" description="Helical" evidence="9">
    <location>
        <begin position="475"/>
        <end position="496"/>
    </location>
</feature>
<dbReference type="PROSITE" id="PS50263">
    <property type="entry name" value="CN_HYDROLASE"/>
    <property type="match status" value="1"/>
</dbReference>